<sequence>MENEEKGILVEQVVQADRIRTHGKFHERLFLLLRIIYFLIGMLGVVLGLALTYEIELNYVLLVVGTIVIGLLITAAWELPISRMITWPVLFGIYLLAGIVFHNSIFSGLLGFYNSYAGYINEYYGTKVSLAAIEPVSAASYLITLLFATFLIGAILSLGTIRSLDGRVTALLFGVIFILALAVGELPAMPSFLMMLFVLIGMFSLQYSRYRESLSVRTVTVKMSNSAFGMLRWQTSVVIAALFLLLLPVSRFMLGPAFTDGYEAQSQIREDIRNGDLLKSLETFWKKVTRGEWDWLPVDIIRSSGVHGGKLSNVKEVRDYNETHLYLDISSDLKAPLYIRGYVGSNYTGSGWRELSDKQNEEGLATGMDLISLSSQYYQVLESLYNSGDESVARRDLVISDVDANSAFSYIPYGTSLVDFTAGEPFDAYPKQETDREIFSMYYMNTQRLSNIQKLETAGSYETQDASYRAFADSVYLSLPTKGLDSFYEEYSGKKFTSIADCVSFVRSTLEAHASYTKTPGSTPRGNDYVEYFLYENKQGVCTHFASAAVLLFRLYGIPARYVEGYLVRDLESGNGAQAIMDEAAHAWAEIYVKGVGWIPIEVTPGFIDEADLADSNDGQDSTISSDQLENATNPAEPETQVEEPQATVEGIFETTPETTAENEQPSEPAKPSEQNQPTAPNQQQSQSDPNNQNNTDNSKDDHFFKLLMHVILIVLCCILFIALIIFGMIYQRKMRLKRQEQHLKGEPKEALLYALSRMDALCEAENLEKISIAADAAALQESFPTITQEKLMWLQDLLQELTFSNHAYGTELRDETAQLYRDMASDATARQSRLKRMWYRYGRCFC</sequence>
<keyword evidence="5" id="KW-1185">Reference proteome</keyword>
<dbReference type="RefSeq" id="WP_308731146.1">
    <property type="nucleotide sequence ID" value="NZ_JAJEQN010000005.1"/>
</dbReference>
<reference evidence="4 5" key="1">
    <citation type="submission" date="2021-10" db="EMBL/GenBank/DDBJ databases">
        <title>Anaerobic single-cell dispensing facilitates the cultivation of human gut bacteria.</title>
        <authorList>
            <person name="Afrizal A."/>
        </authorList>
    </citation>
    <scope>NUCLEOTIDE SEQUENCE [LARGE SCALE GENOMIC DNA]</scope>
    <source>
        <strain evidence="4 5">CLA-AA-H224</strain>
    </source>
</reference>
<evidence type="ECO:0000313" key="5">
    <source>
        <dbReference type="Proteomes" id="UP001198200"/>
    </source>
</evidence>
<evidence type="ECO:0000259" key="3">
    <source>
        <dbReference type="SMART" id="SM00460"/>
    </source>
</evidence>
<gene>
    <name evidence="4" type="ORF">LKD48_03020</name>
</gene>
<feature type="compositionally biased region" description="Low complexity" evidence="1">
    <location>
        <begin position="682"/>
        <end position="697"/>
    </location>
</feature>
<name>A0AAE3E2F6_9FIRM</name>
<feature type="transmembrane region" description="Helical" evidence="2">
    <location>
        <begin position="89"/>
        <end position="113"/>
    </location>
</feature>
<dbReference type="PANTHER" id="PTHR42736:SF1">
    <property type="entry name" value="PROTEIN-GLUTAMINE GAMMA-GLUTAMYLTRANSFERASE"/>
    <property type="match status" value="1"/>
</dbReference>
<comment type="caution">
    <text evidence="4">The sequence shown here is derived from an EMBL/GenBank/DDBJ whole genome shotgun (WGS) entry which is preliminary data.</text>
</comment>
<feature type="transmembrane region" description="Helical" evidence="2">
    <location>
        <begin position="192"/>
        <end position="210"/>
    </location>
</feature>
<dbReference type="InterPro" id="IPR002931">
    <property type="entry name" value="Transglutaminase-like"/>
</dbReference>
<dbReference type="Proteomes" id="UP001198200">
    <property type="component" value="Unassembled WGS sequence"/>
</dbReference>
<evidence type="ECO:0000313" key="4">
    <source>
        <dbReference type="EMBL" id="MCC2220621.1"/>
    </source>
</evidence>
<dbReference type="Gene3D" id="3.10.620.30">
    <property type="match status" value="1"/>
</dbReference>
<protein>
    <recommendedName>
        <fullName evidence="3">Transglutaminase-like domain-containing protein</fullName>
    </recommendedName>
</protein>
<dbReference type="EMBL" id="JAJEQN010000005">
    <property type="protein sequence ID" value="MCC2220621.1"/>
    <property type="molecule type" value="Genomic_DNA"/>
</dbReference>
<dbReference type="SMART" id="SM00460">
    <property type="entry name" value="TGc"/>
    <property type="match status" value="1"/>
</dbReference>
<feature type="transmembrane region" description="Helical" evidence="2">
    <location>
        <begin position="29"/>
        <end position="51"/>
    </location>
</feature>
<keyword evidence="2" id="KW-1133">Transmembrane helix</keyword>
<feature type="transmembrane region" description="Helical" evidence="2">
    <location>
        <begin position="707"/>
        <end position="731"/>
    </location>
</feature>
<dbReference type="Pfam" id="PF01841">
    <property type="entry name" value="Transglut_core"/>
    <property type="match status" value="1"/>
</dbReference>
<feature type="domain" description="Transglutaminase-like" evidence="3">
    <location>
        <begin position="534"/>
        <end position="605"/>
    </location>
</feature>
<proteinExistence type="predicted"/>
<feature type="region of interest" description="Disordered" evidence="1">
    <location>
        <begin position="612"/>
        <end position="698"/>
    </location>
</feature>
<keyword evidence="2" id="KW-0812">Transmembrane</keyword>
<feature type="transmembrane region" description="Helical" evidence="2">
    <location>
        <begin position="57"/>
        <end position="77"/>
    </location>
</feature>
<organism evidence="4 5">
    <name type="scientific">Anthropogastromicrobium aceti</name>
    <dbReference type="NCBI Taxonomy" id="2981768"/>
    <lineage>
        <taxon>Bacteria</taxon>
        <taxon>Bacillati</taxon>
        <taxon>Bacillota</taxon>
        <taxon>Clostridia</taxon>
        <taxon>Lachnospirales</taxon>
        <taxon>Lachnospiraceae</taxon>
        <taxon>Anthropogastromicrobium</taxon>
    </lineage>
</organism>
<accession>A0AAE3E2F6</accession>
<dbReference type="PANTHER" id="PTHR42736">
    <property type="entry name" value="PROTEIN-GLUTAMINE GAMMA-GLUTAMYLTRANSFERASE"/>
    <property type="match status" value="1"/>
</dbReference>
<dbReference type="InterPro" id="IPR052901">
    <property type="entry name" value="Bact_TGase-like"/>
</dbReference>
<evidence type="ECO:0000256" key="2">
    <source>
        <dbReference type="SAM" id="Phobius"/>
    </source>
</evidence>
<feature type="transmembrane region" description="Helical" evidence="2">
    <location>
        <begin position="231"/>
        <end position="249"/>
    </location>
</feature>
<keyword evidence="2" id="KW-0472">Membrane</keyword>
<feature type="compositionally biased region" description="Polar residues" evidence="1">
    <location>
        <begin position="617"/>
        <end position="634"/>
    </location>
</feature>
<dbReference type="InterPro" id="IPR038765">
    <property type="entry name" value="Papain-like_cys_pep_sf"/>
</dbReference>
<dbReference type="AlphaFoldDB" id="A0AAE3E2F6"/>
<feature type="transmembrane region" description="Helical" evidence="2">
    <location>
        <begin position="138"/>
        <end position="161"/>
    </location>
</feature>
<feature type="compositionally biased region" description="Polar residues" evidence="1">
    <location>
        <begin position="656"/>
        <end position="666"/>
    </location>
</feature>
<dbReference type="SUPFAM" id="SSF54001">
    <property type="entry name" value="Cysteine proteinases"/>
    <property type="match status" value="1"/>
</dbReference>
<dbReference type="CDD" id="cd06174">
    <property type="entry name" value="MFS"/>
    <property type="match status" value="1"/>
</dbReference>
<evidence type="ECO:0000256" key="1">
    <source>
        <dbReference type="SAM" id="MobiDB-lite"/>
    </source>
</evidence>
<feature type="transmembrane region" description="Helical" evidence="2">
    <location>
        <begin position="168"/>
        <end position="186"/>
    </location>
</feature>